<accession>A0A845SJK9</accession>
<dbReference type="AlphaFoldDB" id="A0A845SJK9"/>
<dbReference type="EMBL" id="WUBS01000001">
    <property type="protein sequence ID" value="NDL61515.1"/>
    <property type="molecule type" value="Genomic_DNA"/>
</dbReference>
<dbReference type="PROSITE" id="PS50005">
    <property type="entry name" value="TPR"/>
    <property type="match status" value="1"/>
</dbReference>
<gene>
    <name evidence="4" type="primary">sicA</name>
    <name evidence="4" type="ORF">GRH90_01870</name>
</gene>
<comment type="caution">
    <text evidence="4">The sequence shown here is derived from an EMBL/GenBank/DDBJ whole genome shotgun (WGS) entry which is preliminary data.</text>
</comment>
<dbReference type="RefSeq" id="WP_162364186.1">
    <property type="nucleotide sequence ID" value="NZ_WUBS01000001.1"/>
</dbReference>
<dbReference type="SUPFAM" id="SSF48452">
    <property type="entry name" value="TPR-like"/>
    <property type="match status" value="1"/>
</dbReference>
<comment type="similarity">
    <text evidence="1">Belongs to the LcrH/SycD chaperone family.</text>
</comment>
<keyword evidence="3" id="KW-0802">TPR repeat</keyword>
<dbReference type="Proteomes" id="UP000461443">
    <property type="component" value="Unassembled WGS sequence"/>
</dbReference>
<dbReference type="PRINTS" id="PR01595">
    <property type="entry name" value="SYCDCHAPRONE"/>
</dbReference>
<proteinExistence type="inferred from homology"/>
<evidence type="ECO:0000313" key="4">
    <source>
        <dbReference type="EMBL" id="NDL61515.1"/>
    </source>
</evidence>
<evidence type="ECO:0000256" key="3">
    <source>
        <dbReference type="PROSITE-ProRule" id="PRU00339"/>
    </source>
</evidence>
<dbReference type="InterPro" id="IPR005415">
    <property type="entry name" value="T3SS_Ca_resp_chp_LcrH/SycD"/>
</dbReference>
<feature type="repeat" description="TPR" evidence="3">
    <location>
        <begin position="71"/>
        <end position="104"/>
    </location>
</feature>
<dbReference type="Gene3D" id="1.25.40.10">
    <property type="entry name" value="Tetratricopeptide repeat domain"/>
    <property type="match status" value="1"/>
</dbReference>
<dbReference type="InterPro" id="IPR019734">
    <property type="entry name" value="TPR_rpt"/>
</dbReference>
<reference evidence="4 5" key="2">
    <citation type="submission" date="2020-02" db="EMBL/GenBank/DDBJ databases">
        <title>The new genus of Enterobacteriales.</title>
        <authorList>
            <person name="Kim I.S."/>
        </authorList>
    </citation>
    <scope>NUCLEOTIDE SEQUENCE [LARGE SCALE GENOMIC DNA]</scope>
    <source>
        <strain evidence="4 5">SAP-6</strain>
    </source>
</reference>
<keyword evidence="2" id="KW-0143">Chaperone</keyword>
<evidence type="ECO:0000256" key="2">
    <source>
        <dbReference type="ARBA" id="ARBA00023186"/>
    </source>
</evidence>
<dbReference type="InterPro" id="IPR011716">
    <property type="entry name" value="TPR-3"/>
</dbReference>
<dbReference type="NCBIfam" id="NF011859">
    <property type="entry name" value="PRK15331.1"/>
    <property type="match status" value="1"/>
</dbReference>
<name>A0A845SJK9_9GAMM</name>
<dbReference type="PIRSF" id="PIRSF003165">
    <property type="entry name" value="Chaperone_SicA"/>
    <property type="match status" value="1"/>
</dbReference>
<keyword evidence="5" id="KW-1185">Reference proteome</keyword>
<organism evidence="4 5">
    <name type="scientific">Acerihabitans arboris</name>
    <dbReference type="NCBI Taxonomy" id="2691583"/>
    <lineage>
        <taxon>Bacteria</taxon>
        <taxon>Pseudomonadati</taxon>
        <taxon>Pseudomonadota</taxon>
        <taxon>Gammaproteobacteria</taxon>
        <taxon>Enterobacterales</taxon>
        <taxon>Pectobacteriaceae</taxon>
        <taxon>Acerihabitans</taxon>
    </lineage>
</organism>
<evidence type="ECO:0000313" key="5">
    <source>
        <dbReference type="Proteomes" id="UP000461443"/>
    </source>
</evidence>
<reference evidence="4 5" key="1">
    <citation type="submission" date="2019-12" db="EMBL/GenBank/DDBJ databases">
        <authorList>
            <person name="Lee S.D."/>
        </authorList>
    </citation>
    <scope>NUCLEOTIDE SEQUENCE [LARGE SCALE GENOMIC DNA]</scope>
    <source>
        <strain evidence="4 5">SAP-6</strain>
    </source>
</reference>
<sequence>MSVVDNVSEDHIADLLWNAVNSGITLKEVHDIPQDMMEGLYAHAYNYYNKGQLDEAATFFRFLCIYDFYNPEYYIGLGAVYQLKKEYQKAADIYAVAFSLAQNDYRPIFFNGQCQLLLQKTNKARQCFELVMEQSQDESLKIRAGVYLNNLKKSDPASEDTLQNEDMT</sequence>
<dbReference type="InterPro" id="IPR011990">
    <property type="entry name" value="TPR-like_helical_dom_sf"/>
</dbReference>
<dbReference type="InterPro" id="IPR016379">
    <property type="entry name" value="T3SS_Ca_resp_chp_LcrH/SycD_sub"/>
</dbReference>
<protein>
    <submittedName>
        <fullName evidence="4">Type III secretion system translocator chaperone SicA</fullName>
    </submittedName>
</protein>
<dbReference type="Pfam" id="PF07720">
    <property type="entry name" value="TPR_3"/>
    <property type="match status" value="2"/>
</dbReference>
<evidence type="ECO:0000256" key="1">
    <source>
        <dbReference type="ARBA" id="ARBA00010244"/>
    </source>
</evidence>
<dbReference type="NCBIfam" id="TIGR02552">
    <property type="entry name" value="LcrH_SycD"/>
    <property type="match status" value="1"/>
</dbReference>